<reference evidence="2 3" key="1">
    <citation type="submission" date="2023-07" db="EMBL/GenBank/DDBJ databases">
        <title>Sequencing the genomes of 1000 actinobacteria strains.</title>
        <authorList>
            <person name="Klenk H.-P."/>
        </authorList>
    </citation>
    <scope>NUCLEOTIDE SEQUENCE [LARGE SCALE GENOMIC DNA]</scope>
    <source>
        <strain evidence="2 3">DSM 44109</strain>
    </source>
</reference>
<sequence>MADTRTGRKRKPQHRFRIGSTTKTFVATVALQLVAEGTVSLDDTVEKWLPGVVGGNGNDGREITIRRLLDNTSGIFDYLQDQAAVNRYDYPTPRQLVQIAMSRPPAFEPGTSWGYSQTNYVLAGMVIERATGRTLAGEISRRITRPLGLTGTYLPRGDDLKLRDHTRGTTPS</sequence>
<name>A0ABT9RJN9_9ACTN</name>
<dbReference type="Gene3D" id="3.40.710.10">
    <property type="entry name" value="DD-peptidase/beta-lactamase superfamily"/>
    <property type="match status" value="1"/>
</dbReference>
<comment type="caution">
    <text evidence="2">The sequence shown here is derived from an EMBL/GenBank/DDBJ whole genome shotgun (WGS) entry which is preliminary data.</text>
</comment>
<accession>A0ABT9RJN9</accession>
<feature type="domain" description="Beta-lactamase-related" evidence="1">
    <location>
        <begin position="2"/>
        <end position="169"/>
    </location>
</feature>
<dbReference type="Pfam" id="PF00144">
    <property type="entry name" value="Beta-lactamase"/>
    <property type="match status" value="1"/>
</dbReference>
<dbReference type="Proteomes" id="UP001230426">
    <property type="component" value="Unassembled WGS sequence"/>
</dbReference>
<dbReference type="SUPFAM" id="SSF56601">
    <property type="entry name" value="beta-lactamase/transpeptidase-like"/>
    <property type="match status" value="1"/>
</dbReference>
<keyword evidence="3" id="KW-1185">Reference proteome</keyword>
<dbReference type="InterPro" id="IPR050491">
    <property type="entry name" value="AmpC-like"/>
</dbReference>
<dbReference type="InterPro" id="IPR012338">
    <property type="entry name" value="Beta-lactam/transpept-like"/>
</dbReference>
<evidence type="ECO:0000313" key="3">
    <source>
        <dbReference type="Proteomes" id="UP001230426"/>
    </source>
</evidence>
<evidence type="ECO:0000259" key="1">
    <source>
        <dbReference type="Pfam" id="PF00144"/>
    </source>
</evidence>
<dbReference type="RefSeq" id="WP_306873520.1">
    <property type="nucleotide sequence ID" value="NZ_JAUSRB010000002.1"/>
</dbReference>
<evidence type="ECO:0000313" key="2">
    <source>
        <dbReference type="EMBL" id="MDP9869514.1"/>
    </source>
</evidence>
<proteinExistence type="predicted"/>
<dbReference type="EMBL" id="JAUSRB010000002">
    <property type="protein sequence ID" value="MDP9869514.1"/>
    <property type="molecule type" value="Genomic_DNA"/>
</dbReference>
<organism evidence="2 3">
    <name type="scientific">Streptosporangium brasiliense</name>
    <dbReference type="NCBI Taxonomy" id="47480"/>
    <lineage>
        <taxon>Bacteria</taxon>
        <taxon>Bacillati</taxon>
        <taxon>Actinomycetota</taxon>
        <taxon>Actinomycetes</taxon>
        <taxon>Streptosporangiales</taxon>
        <taxon>Streptosporangiaceae</taxon>
        <taxon>Streptosporangium</taxon>
    </lineage>
</organism>
<dbReference type="PANTHER" id="PTHR46825">
    <property type="entry name" value="D-ALANYL-D-ALANINE-CARBOXYPEPTIDASE/ENDOPEPTIDASE AMPH"/>
    <property type="match status" value="1"/>
</dbReference>
<dbReference type="PANTHER" id="PTHR46825:SF7">
    <property type="entry name" value="D-ALANYL-D-ALANINE CARBOXYPEPTIDASE"/>
    <property type="match status" value="1"/>
</dbReference>
<dbReference type="InterPro" id="IPR001466">
    <property type="entry name" value="Beta-lactam-related"/>
</dbReference>
<gene>
    <name evidence="2" type="ORF">J2S55_008780</name>
</gene>
<protein>
    <submittedName>
        <fullName evidence="2">CubicO group peptidase (Beta-lactamase class C family)</fullName>
    </submittedName>
</protein>